<evidence type="ECO:0000313" key="2">
    <source>
        <dbReference type="EMBL" id="KAK5793227.1"/>
    </source>
</evidence>
<dbReference type="Proteomes" id="UP001358586">
    <property type="component" value="Chromosome 10"/>
</dbReference>
<accession>A0ABR0NE03</accession>
<dbReference type="InterPro" id="IPR026960">
    <property type="entry name" value="RVT-Znf"/>
</dbReference>
<organism evidence="2 3">
    <name type="scientific">Gossypium arboreum</name>
    <name type="common">Tree cotton</name>
    <name type="synonym">Gossypium nanking</name>
    <dbReference type="NCBI Taxonomy" id="29729"/>
    <lineage>
        <taxon>Eukaryota</taxon>
        <taxon>Viridiplantae</taxon>
        <taxon>Streptophyta</taxon>
        <taxon>Embryophyta</taxon>
        <taxon>Tracheophyta</taxon>
        <taxon>Spermatophyta</taxon>
        <taxon>Magnoliopsida</taxon>
        <taxon>eudicotyledons</taxon>
        <taxon>Gunneridae</taxon>
        <taxon>Pentapetalae</taxon>
        <taxon>rosids</taxon>
        <taxon>malvids</taxon>
        <taxon>Malvales</taxon>
        <taxon>Malvaceae</taxon>
        <taxon>Malvoideae</taxon>
        <taxon>Gossypium</taxon>
    </lineage>
</organism>
<evidence type="ECO:0000259" key="1">
    <source>
        <dbReference type="Pfam" id="PF13966"/>
    </source>
</evidence>
<dbReference type="Pfam" id="PF13966">
    <property type="entry name" value="zf-RVT"/>
    <property type="match status" value="1"/>
</dbReference>
<sequence>MCKYGVGINTGIYSVWSGYKLIASDNFDPIASTLQDRRMNFNYKALRAIQIPPKIKITCWRLLRNFIPIMDNFYNLRIASSPLCPRCHLCPDS</sequence>
<gene>
    <name evidence="2" type="ORF">PVK06_034367</name>
</gene>
<evidence type="ECO:0000313" key="3">
    <source>
        <dbReference type="Proteomes" id="UP001358586"/>
    </source>
</evidence>
<protein>
    <recommendedName>
        <fullName evidence="1">Reverse transcriptase zinc-binding domain-containing protein</fullName>
    </recommendedName>
</protein>
<comment type="caution">
    <text evidence="2">The sequence shown here is derived from an EMBL/GenBank/DDBJ whole genome shotgun (WGS) entry which is preliminary data.</text>
</comment>
<proteinExistence type="predicted"/>
<dbReference type="EMBL" id="JARKNE010000010">
    <property type="protein sequence ID" value="KAK5793227.1"/>
    <property type="molecule type" value="Genomic_DNA"/>
</dbReference>
<reference evidence="2 3" key="1">
    <citation type="submission" date="2023-03" db="EMBL/GenBank/DDBJ databases">
        <title>WGS of Gossypium arboreum.</title>
        <authorList>
            <person name="Yu D."/>
        </authorList>
    </citation>
    <scope>NUCLEOTIDE SEQUENCE [LARGE SCALE GENOMIC DNA]</scope>
    <source>
        <tissue evidence="2">Leaf</tissue>
    </source>
</reference>
<feature type="domain" description="Reverse transcriptase zinc-binding" evidence="1">
    <location>
        <begin position="36"/>
        <end position="89"/>
    </location>
</feature>
<name>A0ABR0NE03_GOSAR</name>
<keyword evidence="3" id="KW-1185">Reference proteome</keyword>